<gene>
    <name evidence="4" type="ORF">HETSPECPRED_010498</name>
</gene>
<evidence type="ECO:0000313" key="4">
    <source>
        <dbReference type="EMBL" id="CAF9936916.1"/>
    </source>
</evidence>
<sequence>MAKITSPVADIDLPTTGEQYYSLIKEAIISGDLARVKDGLYQWQSDPSIPVPTPDQLNYLIPQAAKGDGQPEILEFLLSLGGKIGTHSIGVATSPDVFKVFMAHGWEVDDALLRSHVQHPQLIALFLNHGANPNSSGPRGFGPMDIAALHAPLETVKLLVDHGAAIGPSSAALHAAAQGKTSDRIAVMAFLVERGADVNGLAMDYPAPSEALRSGRKGTPLHTATKWAYEEAKTWLLEHGADPGAKNELGETPEQWGRRFEKGGHEAGLRLRRDLLRKN</sequence>
<accession>A0A8H3G680</accession>
<feature type="repeat" description="ANK" evidence="3">
    <location>
        <begin position="168"/>
        <end position="199"/>
    </location>
</feature>
<dbReference type="OrthoDB" id="539213at2759"/>
<dbReference type="Proteomes" id="UP000664521">
    <property type="component" value="Unassembled WGS sequence"/>
</dbReference>
<evidence type="ECO:0000256" key="1">
    <source>
        <dbReference type="ARBA" id="ARBA00022737"/>
    </source>
</evidence>
<proteinExistence type="predicted"/>
<feature type="repeat" description="ANK" evidence="3">
    <location>
        <begin position="216"/>
        <end position="248"/>
    </location>
</feature>
<protein>
    <recommendedName>
        <fullName evidence="6">Ankyrin</fullName>
    </recommendedName>
</protein>
<keyword evidence="5" id="KW-1185">Reference proteome</keyword>
<dbReference type="AlphaFoldDB" id="A0A8H3G680"/>
<name>A0A8H3G680_9LECA</name>
<dbReference type="Gene3D" id="1.25.40.20">
    <property type="entry name" value="Ankyrin repeat-containing domain"/>
    <property type="match status" value="2"/>
</dbReference>
<dbReference type="PANTHER" id="PTHR24178">
    <property type="entry name" value="MOLTING PROTEIN MLT-4"/>
    <property type="match status" value="1"/>
</dbReference>
<evidence type="ECO:0000256" key="3">
    <source>
        <dbReference type="PROSITE-ProRule" id="PRU00023"/>
    </source>
</evidence>
<reference evidence="4" key="1">
    <citation type="submission" date="2021-03" db="EMBL/GenBank/DDBJ databases">
        <authorList>
            <person name="Tagirdzhanova G."/>
        </authorList>
    </citation>
    <scope>NUCLEOTIDE SEQUENCE</scope>
</reference>
<evidence type="ECO:0008006" key="6">
    <source>
        <dbReference type="Google" id="ProtNLM"/>
    </source>
</evidence>
<dbReference type="Pfam" id="PF00023">
    <property type="entry name" value="Ank"/>
    <property type="match status" value="1"/>
</dbReference>
<dbReference type="PROSITE" id="PS50088">
    <property type="entry name" value="ANK_REPEAT"/>
    <property type="match status" value="2"/>
</dbReference>
<dbReference type="InterPro" id="IPR036770">
    <property type="entry name" value="Ankyrin_rpt-contain_sf"/>
</dbReference>
<keyword evidence="2 3" id="KW-0040">ANK repeat</keyword>
<dbReference type="SUPFAM" id="SSF48403">
    <property type="entry name" value="Ankyrin repeat"/>
    <property type="match status" value="1"/>
</dbReference>
<evidence type="ECO:0000313" key="5">
    <source>
        <dbReference type="Proteomes" id="UP000664521"/>
    </source>
</evidence>
<keyword evidence="1" id="KW-0677">Repeat</keyword>
<dbReference type="InterPro" id="IPR002110">
    <property type="entry name" value="Ankyrin_rpt"/>
</dbReference>
<dbReference type="EMBL" id="CAJPDS010000096">
    <property type="protein sequence ID" value="CAF9936916.1"/>
    <property type="molecule type" value="Genomic_DNA"/>
</dbReference>
<comment type="caution">
    <text evidence="4">The sequence shown here is derived from an EMBL/GenBank/DDBJ whole genome shotgun (WGS) entry which is preliminary data.</text>
</comment>
<organism evidence="4 5">
    <name type="scientific">Heterodermia speciosa</name>
    <dbReference type="NCBI Taxonomy" id="116794"/>
    <lineage>
        <taxon>Eukaryota</taxon>
        <taxon>Fungi</taxon>
        <taxon>Dikarya</taxon>
        <taxon>Ascomycota</taxon>
        <taxon>Pezizomycotina</taxon>
        <taxon>Lecanoromycetes</taxon>
        <taxon>OSLEUM clade</taxon>
        <taxon>Lecanoromycetidae</taxon>
        <taxon>Caliciales</taxon>
        <taxon>Physciaceae</taxon>
        <taxon>Heterodermia</taxon>
    </lineage>
</organism>
<evidence type="ECO:0000256" key="2">
    <source>
        <dbReference type="ARBA" id="ARBA00023043"/>
    </source>
</evidence>